<dbReference type="Gene3D" id="1.20.1250.20">
    <property type="entry name" value="MFS general substrate transporter like domains"/>
    <property type="match status" value="1"/>
</dbReference>
<dbReference type="PANTHER" id="PTHR48020:SF12">
    <property type="entry name" value="PROTON MYO-INOSITOL COTRANSPORTER"/>
    <property type="match status" value="1"/>
</dbReference>
<keyword evidence="3" id="KW-0813">Transport</keyword>
<keyword evidence="5" id="KW-1133">Transmembrane helix</keyword>
<gene>
    <name evidence="8" type="ORF">AO440_003928</name>
</gene>
<evidence type="ECO:0000313" key="9">
    <source>
        <dbReference type="Proteomes" id="UP000054886"/>
    </source>
</evidence>
<keyword evidence="6" id="KW-0472">Membrane</keyword>
<organism evidence="8 9">
    <name type="scientific">Candida glabrata</name>
    <name type="common">Yeast</name>
    <name type="synonym">Torulopsis glabrata</name>
    <dbReference type="NCBI Taxonomy" id="5478"/>
    <lineage>
        <taxon>Eukaryota</taxon>
        <taxon>Fungi</taxon>
        <taxon>Dikarya</taxon>
        <taxon>Ascomycota</taxon>
        <taxon>Saccharomycotina</taxon>
        <taxon>Saccharomycetes</taxon>
        <taxon>Saccharomycetales</taxon>
        <taxon>Saccharomycetaceae</taxon>
        <taxon>Nakaseomyces</taxon>
    </lineage>
</organism>
<dbReference type="GO" id="GO:1904679">
    <property type="term" value="P:myo-inositol import across plasma membrane"/>
    <property type="evidence" value="ECO:0007669"/>
    <property type="project" value="TreeGrafter"/>
</dbReference>
<dbReference type="VEuPathDB" id="FungiDB:GVI51_M01573"/>
<dbReference type="VEuPathDB" id="FungiDB:CAGL0M01672g"/>
<dbReference type="InterPro" id="IPR003663">
    <property type="entry name" value="Sugar/inositol_transpt"/>
</dbReference>
<dbReference type="OrthoDB" id="5290825at2759"/>
<reference evidence="8 9" key="1">
    <citation type="submission" date="2015-10" db="EMBL/GenBank/DDBJ databases">
        <title>Draft genomes sequences of Candida glabrata isolates 1A, 1B, 2A, 2B, 3A and 3B.</title>
        <authorList>
            <person name="Haavelsrud O.E."/>
            <person name="Gaustad P."/>
        </authorList>
    </citation>
    <scope>NUCLEOTIDE SEQUENCE [LARGE SCALE GENOMIC DNA]</scope>
    <source>
        <strain evidence="8">910700640</strain>
    </source>
</reference>
<dbReference type="AlphaFoldDB" id="A0A0W0D821"/>
<dbReference type="InterPro" id="IPR005828">
    <property type="entry name" value="MFS_sugar_transport-like"/>
</dbReference>
<dbReference type="InterPro" id="IPR005829">
    <property type="entry name" value="Sugar_transporter_CS"/>
</dbReference>
<dbReference type="PRINTS" id="PR00171">
    <property type="entry name" value="SUGRTRNSPORT"/>
</dbReference>
<dbReference type="InterPro" id="IPR050814">
    <property type="entry name" value="Myo-inositol_Transporter"/>
</dbReference>
<keyword evidence="4" id="KW-0812">Transmembrane</keyword>
<evidence type="ECO:0000313" key="8">
    <source>
        <dbReference type="EMBL" id="KTB07999.1"/>
    </source>
</evidence>
<proteinExistence type="inferred from homology"/>
<evidence type="ECO:0000256" key="6">
    <source>
        <dbReference type="ARBA" id="ARBA00023136"/>
    </source>
</evidence>
<dbReference type="InterPro" id="IPR020846">
    <property type="entry name" value="MFS_dom"/>
</dbReference>
<dbReference type="Pfam" id="PF00083">
    <property type="entry name" value="Sugar_tr"/>
    <property type="match status" value="2"/>
</dbReference>
<feature type="domain" description="Major facilitator superfamily (MFS) profile" evidence="7">
    <location>
        <begin position="53"/>
        <end position="522"/>
    </location>
</feature>
<comment type="caution">
    <text evidence="8">The sequence shown here is derived from an EMBL/GenBank/DDBJ whole genome shotgun (WGS) entry which is preliminary data.</text>
</comment>
<dbReference type="PROSITE" id="PS50850">
    <property type="entry name" value="MFS"/>
    <property type="match status" value="1"/>
</dbReference>
<comment type="similarity">
    <text evidence="2">Belongs to the major facilitator superfamily. Sugar transporter (TC 2.A.1.1) family.</text>
</comment>
<dbReference type="PROSITE" id="PS00217">
    <property type="entry name" value="SUGAR_TRANSPORT_2"/>
    <property type="match status" value="1"/>
</dbReference>
<evidence type="ECO:0000259" key="7">
    <source>
        <dbReference type="PROSITE" id="PS50850"/>
    </source>
</evidence>
<protein>
    <submittedName>
        <fullName evidence="8">Putative metabolite transport protein</fullName>
    </submittedName>
</protein>
<comment type="subcellular location">
    <subcellularLocation>
        <location evidence="1">Membrane</location>
        <topology evidence="1">Multi-pass membrane protein</topology>
    </subcellularLocation>
</comment>
<sequence>MVDENSNNENGLDQEEEIDVYSDLYSTYTQVTSLTTNDVDNTTYPMTWKTVALFGSSTVGGLLFGYDTGVISGVLLSLKPQDLGRATISDWDKELITSITCLGCFVGSLLGSPLADKYGRRITLAIFCVLFIVAALWMALASNLVLLVFGRFVVGIAVGTAAQCTPVYLCEISPAKIRGQILALNSIAVTGGQFLSYIFAYGLYDVNGSWRILFGLSAVPAIIFLSMLDFIPESPRWLVSMSKYDSAKAALRMIYPTASPGQINLKFNELVINLSKLKHYQDEQTSLMVPLSVRSSRVTINSADYGSVANLRSLHSLMNEPSGTNHSNKTVHHRMEPRTKRALLIGCVLMFFQQITGFNAFMYYAPLIFSKLNSHNPLLPAMSIAFTNFLFTFLAVYLVDLVGRRSMLLNTIWIMTVGLLLSTIGFQHENVVVLLFAVSIFVAAYASAMGTIPWSSVEFLPLNRRSFGASCISCTNWLTNFVITASYLSVMNKIGTEDTMLFFALFSVMAWFFVYFWYPEVKGLSLEEIGKVFENGIDVHYVYRNYY</sequence>
<dbReference type="PROSITE" id="PS00216">
    <property type="entry name" value="SUGAR_TRANSPORT_1"/>
    <property type="match status" value="1"/>
</dbReference>
<dbReference type="VEuPathDB" id="FungiDB:B1J91_M01672g"/>
<evidence type="ECO:0000256" key="3">
    <source>
        <dbReference type="ARBA" id="ARBA00022448"/>
    </source>
</evidence>
<evidence type="ECO:0000256" key="2">
    <source>
        <dbReference type="ARBA" id="ARBA00010992"/>
    </source>
</evidence>
<evidence type="ECO:0000256" key="4">
    <source>
        <dbReference type="ARBA" id="ARBA00022692"/>
    </source>
</evidence>
<dbReference type="GO" id="GO:0005366">
    <property type="term" value="F:myo-inositol:proton symporter activity"/>
    <property type="evidence" value="ECO:0007669"/>
    <property type="project" value="TreeGrafter"/>
</dbReference>
<dbReference type="Proteomes" id="UP000054886">
    <property type="component" value="Unassembled WGS sequence"/>
</dbReference>
<dbReference type="VEuPathDB" id="FungiDB:GWK60_M01573"/>
<accession>A0A0W0D821</accession>
<evidence type="ECO:0000256" key="1">
    <source>
        <dbReference type="ARBA" id="ARBA00004141"/>
    </source>
</evidence>
<dbReference type="SUPFAM" id="SSF103473">
    <property type="entry name" value="MFS general substrate transporter"/>
    <property type="match status" value="1"/>
</dbReference>
<evidence type="ECO:0000256" key="5">
    <source>
        <dbReference type="ARBA" id="ARBA00022989"/>
    </source>
</evidence>
<name>A0A0W0D821_CANGB</name>
<dbReference type="PANTHER" id="PTHR48020">
    <property type="entry name" value="PROTON MYO-INOSITOL COTRANSPORTER"/>
    <property type="match status" value="1"/>
</dbReference>
<dbReference type="GO" id="GO:0016020">
    <property type="term" value="C:membrane"/>
    <property type="evidence" value="ECO:0007669"/>
    <property type="project" value="UniProtKB-SubCell"/>
</dbReference>
<dbReference type="EMBL" id="LLZZ01000106">
    <property type="protein sequence ID" value="KTB07999.1"/>
    <property type="molecule type" value="Genomic_DNA"/>
</dbReference>
<dbReference type="InterPro" id="IPR036259">
    <property type="entry name" value="MFS_trans_sf"/>
</dbReference>